<dbReference type="EMBL" id="LK023346">
    <property type="protein sequence ID" value="CDS11773.1"/>
    <property type="molecule type" value="Genomic_DNA"/>
</dbReference>
<dbReference type="AlphaFoldDB" id="A0A077WXJ9"/>
<proteinExistence type="predicted"/>
<evidence type="ECO:0000313" key="1">
    <source>
        <dbReference type="EMBL" id="CDS11773.1"/>
    </source>
</evidence>
<accession>A0A077WXJ9</accession>
<protein>
    <submittedName>
        <fullName evidence="1">Uncharacterized protein</fullName>
    </submittedName>
</protein>
<sequence>MLTPPRLIKLDPKLSFEEEQFIEWDTNTCLAYMPLREWGDITVLSLNIIKRYPAISKYREAHELLSNALLQVSINCNNERLECYSKAMCLYFSTKAVKRRFKVIFRYKHTVARLEESFGHQMEINQWKATLLIARQVSQTLDNDLL</sequence>
<organism evidence="1">
    <name type="scientific">Lichtheimia ramosa</name>
    <dbReference type="NCBI Taxonomy" id="688394"/>
    <lineage>
        <taxon>Eukaryota</taxon>
        <taxon>Fungi</taxon>
        <taxon>Fungi incertae sedis</taxon>
        <taxon>Mucoromycota</taxon>
        <taxon>Mucoromycotina</taxon>
        <taxon>Mucoromycetes</taxon>
        <taxon>Mucorales</taxon>
        <taxon>Lichtheimiaceae</taxon>
        <taxon>Lichtheimia</taxon>
    </lineage>
</organism>
<reference evidence="1" key="1">
    <citation type="journal article" date="2014" name="Genome Announc.">
        <title>De novo whole-genome sequence and genome annotation of Lichtheimia ramosa.</title>
        <authorList>
            <person name="Linde J."/>
            <person name="Schwartze V."/>
            <person name="Binder U."/>
            <person name="Lass-Florl C."/>
            <person name="Voigt K."/>
            <person name="Horn F."/>
        </authorList>
    </citation>
    <scope>NUCLEOTIDE SEQUENCE</scope>
    <source>
        <strain evidence="1">JMRC FSU:6197</strain>
    </source>
</reference>
<dbReference type="OrthoDB" id="10362355at2759"/>
<name>A0A077WXJ9_9FUNG</name>
<gene>
    <name evidence="1" type="ORF">LRAMOSA04036</name>
</gene>